<dbReference type="PROSITE" id="PS50835">
    <property type="entry name" value="IG_LIKE"/>
    <property type="match status" value="1"/>
</dbReference>
<dbReference type="Gene3D" id="3.30.1680.10">
    <property type="entry name" value="ligand-binding face of the semaphorins, domain 2"/>
    <property type="match status" value="1"/>
</dbReference>
<dbReference type="GO" id="GO:0006508">
    <property type="term" value="P:proteolysis"/>
    <property type="evidence" value="ECO:0007669"/>
    <property type="project" value="InterPro"/>
</dbReference>
<dbReference type="GO" id="GO:0001755">
    <property type="term" value="P:neural crest cell migration"/>
    <property type="evidence" value="ECO:0007669"/>
    <property type="project" value="TreeGrafter"/>
</dbReference>
<feature type="domain" description="Peptidase S1" evidence="11">
    <location>
        <begin position="698"/>
        <end position="931"/>
    </location>
</feature>
<evidence type="ECO:0000313" key="14">
    <source>
        <dbReference type="EMBL" id="CAI5796052.1"/>
    </source>
</evidence>
<dbReference type="Pfam" id="PF00089">
    <property type="entry name" value="Trypsin"/>
    <property type="match status" value="3"/>
</dbReference>
<dbReference type="SUPFAM" id="SSF103575">
    <property type="entry name" value="Plexin repeat"/>
    <property type="match status" value="1"/>
</dbReference>
<dbReference type="CDD" id="cd00190">
    <property type="entry name" value="Tryp_SPc"/>
    <property type="match status" value="1"/>
</dbReference>
<evidence type="ECO:0000256" key="8">
    <source>
        <dbReference type="PROSITE-ProRule" id="PRU00352"/>
    </source>
</evidence>
<name>A0AA35LGV3_9SAUR</name>
<dbReference type="GO" id="GO:0071526">
    <property type="term" value="P:semaphorin-plexin signaling pathway"/>
    <property type="evidence" value="ECO:0007669"/>
    <property type="project" value="TreeGrafter"/>
</dbReference>
<dbReference type="SUPFAM" id="SSF101967">
    <property type="entry name" value="Adhesin YadA, collagen-binding domain"/>
    <property type="match status" value="1"/>
</dbReference>
<sequence length="1996" mass="218590">MELLLGLSALSQLFLSSSTTFCSIRHPWTNWDKSPSPEEREALEAPWQPSNVEFTGAHGRFSTKTVSQFISHRGFSSWDAPPNNDLGLILLGQPVDLRKPDIWPACVIRKEKPYDTQEECRIIERRHDGSFRWSVKEIIVHTLVTSECAKQWADIGKSWNLCVSREASNDTNCMVSVGSPVICRDPGSGHWEVMGVVSQSLHDCTAPILASQILSHLKWLSQEGALGPQLKDSKTTNGELPPPAITPLYALSETEGELSSTAGESVTFPTGIVFTSTAQTTTQVPQASITPPIVEQESEASEAVGPVEPSEVTEEPSEVTTNPPLLDSTFTNELLSPEATKPLTVIPTTSVHSTSALNRLQSIVTIVSADNNVKFTTSTTIQKTSTTTQSLPNITTPHVTLTTTRHSPFLSSSTTGQTSTMARETSSVVSSTLEHLSSATSTIALKSTTMQKSSTTTGHSSTTTGHSSTTTGQSSTTTGQSSTTAGQSSTTAGHSSTTAGQSSTTAGHSSTTTGHSSTTAGQSSTTSGQSFTTAGHSSTTTGQSSTTSGQSSTTTGQSSTTSSTTNQISVTSTIHSTEMSAVVQPHIIIIPATTSQPQTPPSTAVASIPDTYINQGAPVHIVVARPQFPKSKREEGPSPGPSLALLAPPSVTIMPNLQLPVQVTLKQCEMGLAWDANSHTYQLNKMAVLTDRKFGCGLRPGFVPKCPSCSEAELGEFPWAVALKLPIQHFCAGSILNPWWILTSANCANLIKNSEALALVQAGLVDISKATYSVQTRQSLTHPNWLEHRDLHNLGLLQLEEPLEFGPFVAPVCLSDKADTIGDFRNCWLPGWSVLEGGPAVLLRHPLDILGITSCDQLGEQPSNAIFCIKAQMGPEGVCTGDVGSPLICPDPQGGAWLQLGVLSSFDEACSRPYVFSSLPHYLPWLERTTKVAGYRYNRTVPWKHLRPTKNLEQLQKPETLAAWISAQLSLPWQVLIATCENQSCGGSILNRYWVLTTAQCVQQTDPANIAVFVRLTHPKGHARGIHVAAIYPYEETAQHSLSGSYNVALLLLQKPIAFDQHVAAMAYFPKEPWDSCKVMGLQMMPSGEIGADSSAYQVKVLMPSDCAKEHPGVNPGMYCVVRNSSSYLPGAAVGEGAALLCHLEAKSMTWSQSDKSQDPAAGEAADSDAPLPFAASGSPPEEQHPRESFVRAGQGKRPRALSRRVGREPGAARARGGVPRTPSAMAPWAPLLLLLLLLLRCCSCLGQSSRAGAPRVYLTYKELLETRTARPFSFSFNTSDYRILLMDQDQERLYLGARDFLVALDLHNINKEPLIIHWPALPSHQNECRLAGKGQRGECFNYIRLMQPLNRTHLYVCGTGAYHPVCALVNRGWRSEEYLFRMVPRSLEPGKGKCPYDPRQHSTAVLVNNTLYAGVHVDFMGTDAAVFRTMGPRPAVRTEQHDSRWLYDPVFLHARVIPDSSDHNDDKLYFFFREKALEGAVGPAVLARVGRVCLNDDGGQRSLVNKWTTFLKARLVCSVIGEDGVETFFDELRDVFLLPTQDEKHPLLYGVFSSLGSVFRGSAVCVYSMADIRTVFNGPFAHKEGHNYQWGPYTGRVPYPRPGACPGGTFTPGLRSTREFSDELVTFVRAHPLMYNAVYPLQRRPLLVRTNVPYSFTTLAVDLVDAVDGRYEVLFLGTDQGTVQKVIVLPKEQGNLEELTLEEVEVFRAPAPVKTLWISSKRQQLYASSDVGVSQLSLHRCREYGEACADCCLARDPYCAWDGQRCARYSHTAKRRSRRQDIKHGDPLRQCRGFNAKVEQQLHEQIQYGLEGGSVFLECEPRSPHASIKWLMQADNSDKRKVLPRDRVLLRTPQGVLLGPVTPADGGLYQCIGTENRFRHTLRRLRLHVLPHALLEGAITQEAPALGICESYWRQLNKGQDTRRSRSGRQSHTGPNLWDSEQQSSWYRATQHSLNWTRSSPQHSQRSSSINSSSRRRQHHHRSKPWTGHHSPPRS</sequence>
<reference evidence="14" key="1">
    <citation type="submission" date="2022-12" db="EMBL/GenBank/DDBJ databases">
        <authorList>
            <person name="Alioto T."/>
            <person name="Alioto T."/>
            <person name="Gomez Garrido J."/>
        </authorList>
    </citation>
    <scope>NUCLEOTIDE SEQUENCE</scope>
</reference>
<feature type="region of interest" description="Disordered" evidence="9">
    <location>
        <begin position="1955"/>
        <end position="1996"/>
    </location>
</feature>
<feature type="region of interest" description="Disordered" evidence="9">
    <location>
        <begin position="1152"/>
        <end position="1220"/>
    </location>
</feature>
<dbReference type="GO" id="GO:0007411">
    <property type="term" value="P:axon guidance"/>
    <property type="evidence" value="ECO:0007669"/>
    <property type="project" value="TreeGrafter"/>
</dbReference>
<dbReference type="SUPFAM" id="SSF101912">
    <property type="entry name" value="Sema domain"/>
    <property type="match status" value="1"/>
</dbReference>
<dbReference type="Gene3D" id="2.60.40.10">
    <property type="entry name" value="Immunoglobulins"/>
    <property type="match status" value="1"/>
</dbReference>
<evidence type="ECO:0000256" key="1">
    <source>
        <dbReference type="ARBA" id="ARBA00004613"/>
    </source>
</evidence>
<evidence type="ECO:0000256" key="4">
    <source>
        <dbReference type="ARBA" id="ARBA00022729"/>
    </source>
</evidence>
<feature type="compositionally biased region" description="Low complexity" evidence="9">
    <location>
        <begin position="1209"/>
        <end position="1220"/>
    </location>
</feature>
<dbReference type="FunFam" id="2.60.40.10:FF:000030">
    <property type="entry name" value="Semaphorin 3F like"/>
    <property type="match status" value="1"/>
</dbReference>
<evidence type="ECO:0000256" key="3">
    <source>
        <dbReference type="ARBA" id="ARBA00022525"/>
    </source>
</evidence>
<accession>A0AA35LGV3</accession>
<keyword evidence="6" id="KW-0325">Glycoprotein</keyword>
<feature type="chain" id="PRO_5041406611" evidence="10">
    <location>
        <begin position="19"/>
        <end position="1996"/>
    </location>
</feature>
<dbReference type="Gene3D" id="2.150.10.10">
    <property type="entry name" value="Serralysin-like metalloprotease, C-terminal"/>
    <property type="match status" value="1"/>
</dbReference>
<dbReference type="InterPro" id="IPR007110">
    <property type="entry name" value="Ig-like_dom"/>
</dbReference>
<feature type="region of interest" description="Disordered" evidence="9">
    <location>
        <begin position="1921"/>
        <end position="1943"/>
    </location>
</feature>
<evidence type="ECO:0000313" key="15">
    <source>
        <dbReference type="Proteomes" id="UP001178461"/>
    </source>
</evidence>
<dbReference type="PROSITE" id="PS50240">
    <property type="entry name" value="TRYPSIN_DOM"/>
    <property type="match status" value="2"/>
</dbReference>
<comment type="similarity">
    <text evidence="2">Belongs to the semaphorin family.</text>
</comment>
<evidence type="ECO:0000259" key="11">
    <source>
        <dbReference type="PROSITE" id="PS50240"/>
    </source>
</evidence>
<dbReference type="SMART" id="SM00409">
    <property type="entry name" value="IG"/>
    <property type="match status" value="1"/>
</dbReference>
<keyword evidence="5" id="KW-1015">Disulfide bond</keyword>
<proteinExistence type="inferred from homology"/>
<evidence type="ECO:0000256" key="5">
    <source>
        <dbReference type="ARBA" id="ARBA00023157"/>
    </source>
</evidence>
<feature type="compositionally biased region" description="Low complexity" evidence="9">
    <location>
        <begin position="446"/>
        <end position="569"/>
    </location>
</feature>
<dbReference type="InterPro" id="IPR013783">
    <property type="entry name" value="Ig-like_fold"/>
</dbReference>
<evidence type="ECO:0000259" key="13">
    <source>
        <dbReference type="PROSITE" id="PS51004"/>
    </source>
</evidence>
<dbReference type="InterPro" id="IPR027231">
    <property type="entry name" value="Semaphorin"/>
</dbReference>
<dbReference type="CDD" id="cd11254">
    <property type="entry name" value="Sema_3F"/>
    <property type="match status" value="1"/>
</dbReference>
<dbReference type="GO" id="GO:0005576">
    <property type="term" value="C:extracellular region"/>
    <property type="evidence" value="ECO:0007669"/>
    <property type="project" value="UniProtKB-SubCell"/>
</dbReference>
<dbReference type="Gene3D" id="2.40.10.10">
    <property type="entry name" value="Trypsin-like serine proteases"/>
    <property type="match status" value="3"/>
</dbReference>
<dbReference type="SUPFAM" id="SSF48726">
    <property type="entry name" value="Immunoglobulin"/>
    <property type="match status" value="1"/>
</dbReference>
<feature type="compositionally biased region" description="Low complexity" evidence="9">
    <location>
        <begin position="1959"/>
        <end position="1974"/>
    </location>
</feature>
<dbReference type="InterPro" id="IPR001254">
    <property type="entry name" value="Trypsin_dom"/>
</dbReference>
<dbReference type="InterPro" id="IPR015943">
    <property type="entry name" value="WD40/YVTN_repeat-like_dom_sf"/>
</dbReference>
<dbReference type="InterPro" id="IPR001627">
    <property type="entry name" value="Semap_dom"/>
</dbReference>
<feature type="compositionally biased region" description="Basic residues" evidence="9">
    <location>
        <begin position="1975"/>
        <end position="1985"/>
    </location>
</feature>
<dbReference type="GO" id="GO:0004252">
    <property type="term" value="F:serine-type endopeptidase activity"/>
    <property type="evidence" value="ECO:0007669"/>
    <property type="project" value="InterPro"/>
</dbReference>
<dbReference type="PANTHER" id="PTHR11036">
    <property type="entry name" value="SEMAPHORIN"/>
    <property type="match status" value="1"/>
</dbReference>
<dbReference type="InterPro" id="IPR043504">
    <property type="entry name" value="Peptidase_S1_PA_chymotrypsin"/>
</dbReference>
<evidence type="ECO:0000256" key="10">
    <source>
        <dbReference type="SAM" id="SignalP"/>
    </source>
</evidence>
<comment type="subcellular location">
    <subcellularLocation>
        <location evidence="1">Secreted</location>
    </subcellularLocation>
</comment>
<comment type="caution">
    <text evidence="8">Lacks conserved residue(s) required for the propagation of feature annotation.</text>
</comment>
<feature type="compositionally biased region" description="Polar residues" evidence="9">
    <location>
        <begin position="405"/>
        <end position="445"/>
    </location>
</feature>
<dbReference type="InterPro" id="IPR003599">
    <property type="entry name" value="Ig_sub"/>
</dbReference>
<feature type="signal peptide" evidence="10">
    <location>
        <begin position="1"/>
        <end position="18"/>
    </location>
</feature>
<evidence type="ECO:0000256" key="7">
    <source>
        <dbReference type="ARBA" id="ARBA00023319"/>
    </source>
</evidence>
<evidence type="ECO:0000256" key="2">
    <source>
        <dbReference type="ARBA" id="ARBA00009492"/>
    </source>
</evidence>
<dbReference type="InterPro" id="IPR016201">
    <property type="entry name" value="PSI"/>
</dbReference>
<dbReference type="GO" id="GO:0030335">
    <property type="term" value="P:positive regulation of cell migration"/>
    <property type="evidence" value="ECO:0007669"/>
    <property type="project" value="TreeGrafter"/>
</dbReference>
<dbReference type="PANTHER" id="PTHR11036:SF28">
    <property type="entry name" value="SEMA DOMAIN, IMMUNOGLOBULIN DOMAIN (IG), SHORT BASIC DOMAIN, SECRETED, (SEMAPHORIN) 3GA ISOFORM X1-RELATED"/>
    <property type="match status" value="1"/>
</dbReference>
<dbReference type="PROSITE" id="PS51004">
    <property type="entry name" value="SEMA"/>
    <property type="match status" value="1"/>
</dbReference>
<dbReference type="FunFam" id="3.30.1680.10:FF:000001">
    <property type="entry name" value="Semaphorin 3F like"/>
    <property type="match status" value="1"/>
</dbReference>
<dbReference type="InterPro" id="IPR009003">
    <property type="entry name" value="Peptidase_S1_PA"/>
</dbReference>
<feature type="compositionally biased region" description="Polar residues" evidence="9">
    <location>
        <begin position="1929"/>
        <end position="1943"/>
    </location>
</feature>
<dbReference type="InterPro" id="IPR011049">
    <property type="entry name" value="Serralysin-like_metalloprot_C"/>
</dbReference>
<dbReference type="Pfam" id="PF01403">
    <property type="entry name" value="Sema"/>
    <property type="match status" value="1"/>
</dbReference>
<dbReference type="Proteomes" id="UP001178461">
    <property type="component" value="Chromosome 17"/>
</dbReference>
<dbReference type="EMBL" id="OX395142">
    <property type="protein sequence ID" value="CAI5796052.1"/>
    <property type="molecule type" value="Genomic_DNA"/>
</dbReference>
<keyword evidence="15" id="KW-1185">Reference proteome</keyword>
<feature type="domain" description="Ig-like" evidence="12">
    <location>
        <begin position="1812"/>
        <end position="1872"/>
    </location>
</feature>
<protein>
    <submittedName>
        <fullName evidence="14">Semaphorin-3F-like isoform X1</fullName>
    </submittedName>
</protein>
<dbReference type="Gene3D" id="2.130.10.10">
    <property type="entry name" value="YVTN repeat-like/Quinoprotein amine dehydrogenase"/>
    <property type="match status" value="1"/>
</dbReference>
<dbReference type="SMART" id="SM00423">
    <property type="entry name" value="PSI"/>
    <property type="match status" value="1"/>
</dbReference>
<feature type="region of interest" description="Disordered" evidence="9">
    <location>
        <begin position="399"/>
        <end position="569"/>
    </location>
</feature>
<feature type="region of interest" description="Disordered" evidence="9">
    <location>
        <begin position="295"/>
        <end position="328"/>
    </location>
</feature>
<dbReference type="SMART" id="SM00630">
    <property type="entry name" value="Sema"/>
    <property type="match status" value="1"/>
</dbReference>
<dbReference type="SUPFAM" id="SSF50494">
    <property type="entry name" value="Trypsin-like serine proteases"/>
    <property type="match status" value="3"/>
</dbReference>
<dbReference type="GO" id="GO:0030215">
    <property type="term" value="F:semaphorin receptor binding"/>
    <property type="evidence" value="ECO:0007669"/>
    <property type="project" value="InterPro"/>
</dbReference>
<keyword evidence="3" id="KW-0964">Secreted</keyword>
<dbReference type="SMART" id="SM00020">
    <property type="entry name" value="Tryp_SPc"/>
    <property type="match status" value="1"/>
</dbReference>
<keyword evidence="4 10" id="KW-0732">Signal</keyword>
<feature type="domain" description="Peptidase S1" evidence="11">
    <location>
        <begin position="972"/>
        <end position="1229"/>
    </location>
</feature>
<feature type="compositionally biased region" description="Basic residues" evidence="9">
    <location>
        <begin position="1195"/>
        <end position="1205"/>
    </location>
</feature>
<gene>
    <name evidence="14" type="ORF">PODLI_1B011537</name>
</gene>
<evidence type="ECO:0000256" key="6">
    <source>
        <dbReference type="ARBA" id="ARBA00023180"/>
    </source>
</evidence>
<dbReference type="GO" id="GO:0045499">
    <property type="term" value="F:chemorepellent activity"/>
    <property type="evidence" value="ECO:0007669"/>
    <property type="project" value="TreeGrafter"/>
</dbReference>
<dbReference type="FunFam" id="2.40.10.10:FF:000068">
    <property type="entry name" value="transmembrane protease serine 2"/>
    <property type="match status" value="2"/>
</dbReference>
<dbReference type="InterPro" id="IPR036179">
    <property type="entry name" value="Ig-like_dom_sf"/>
</dbReference>
<organism evidence="14 15">
    <name type="scientific">Podarcis lilfordi</name>
    <name type="common">Lilford's wall lizard</name>
    <dbReference type="NCBI Taxonomy" id="74358"/>
    <lineage>
        <taxon>Eukaryota</taxon>
        <taxon>Metazoa</taxon>
        <taxon>Chordata</taxon>
        <taxon>Craniata</taxon>
        <taxon>Vertebrata</taxon>
        <taxon>Euteleostomi</taxon>
        <taxon>Lepidosauria</taxon>
        <taxon>Squamata</taxon>
        <taxon>Bifurcata</taxon>
        <taxon>Unidentata</taxon>
        <taxon>Episquamata</taxon>
        <taxon>Laterata</taxon>
        <taxon>Lacertibaenia</taxon>
        <taxon>Lacertidae</taxon>
        <taxon>Podarcis</taxon>
    </lineage>
</organism>
<dbReference type="FunFam" id="2.130.10.10:FF:000052">
    <property type="entry name" value="semaphorin-3F isoform X2"/>
    <property type="match status" value="1"/>
</dbReference>
<feature type="domain" description="Sema" evidence="13">
    <location>
        <begin position="1256"/>
        <end position="1739"/>
    </location>
</feature>
<dbReference type="InterPro" id="IPR036352">
    <property type="entry name" value="Semap_dom_sf"/>
</dbReference>
<evidence type="ECO:0000256" key="9">
    <source>
        <dbReference type="SAM" id="MobiDB-lite"/>
    </source>
</evidence>
<evidence type="ECO:0000259" key="12">
    <source>
        <dbReference type="PROSITE" id="PS50835"/>
    </source>
</evidence>
<dbReference type="GO" id="GO:0005886">
    <property type="term" value="C:plasma membrane"/>
    <property type="evidence" value="ECO:0007669"/>
    <property type="project" value="TreeGrafter"/>
</dbReference>
<keyword evidence="7" id="KW-0393">Immunoglobulin domain</keyword>